<reference evidence="1 2" key="1">
    <citation type="submission" date="2019-12" db="EMBL/GenBank/DDBJ databases">
        <title>Corynebacterium sp. nov., isolated from feces of the Anser Albifrons in China.</title>
        <authorList>
            <person name="Liu Q."/>
        </authorList>
    </citation>
    <scope>NUCLEOTIDE SEQUENCE [LARGE SCALE GENOMIC DNA]</scope>
    <source>
        <strain evidence="1 2">4H37-19</strain>
    </source>
</reference>
<keyword evidence="2" id="KW-1185">Reference proteome</keyword>
<gene>
    <name evidence="1" type="ORF">GP475_03560</name>
</gene>
<proteinExistence type="predicted"/>
<dbReference type="SUPFAM" id="SSF46689">
    <property type="entry name" value="Homeodomain-like"/>
    <property type="match status" value="1"/>
</dbReference>
<evidence type="ECO:0000313" key="1">
    <source>
        <dbReference type="EMBL" id="QNQ89830.1"/>
    </source>
</evidence>
<evidence type="ECO:0000313" key="2">
    <source>
        <dbReference type="Proteomes" id="UP000516320"/>
    </source>
</evidence>
<dbReference type="Proteomes" id="UP000516320">
    <property type="component" value="Chromosome"/>
</dbReference>
<dbReference type="Gene3D" id="1.10.357.10">
    <property type="entry name" value="Tetracycline Repressor, domain 2"/>
    <property type="match status" value="1"/>
</dbReference>
<dbReference type="KEGG" id="cpoy:GP475_03560"/>
<accession>A0A7H0SMQ5</accession>
<dbReference type="RefSeq" id="WP_187975286.1">
    <property type="nucleotide sequence ID" value="NZ_WWCB01000007.1"/>
</dbReference>
<dbReference type="EMBL" id="CP046884">
    <property type="protein sequence ID" value="QNQ89830.1"/>
    <property type="molecule type" value="Genomic_DNA"/>
</dbReference>
<sequence>MIESALNAGLDKFTLTGVARDLGVSTPSLYRIIDARADLVDLCLRHISQQKFLPSPVSVTKHKGEPEWQSYIWGMSEMLWDLMQQYPGLSLALAQHPGAPAHGEHYIVQLKDKLVETGFPGKEESLDFIIHLIGDTVITTDIFTTHMRSVDSYDLAKKNPHPDADEVNQVGKAQLETKVQFIIDAVAAGVNLPTA</sequence>
<protein>
    <submittedName>
        <fullName evidence="1">Uncharacterized protein</fullName>
    </submittedName>
</protein>
<dbReference type="InterPro" id="IPR009057">
    <property type="entry name" value="Homeodomain-like_sf"/>
</dbReference>
<name>A0A7H0SMQ5_9CORY</name>
<organism evidence="1 2">
    <name type="scientific">Corynebacterium poyangense</name>
    <dbReference type="NCBI Taxonomy" id="2684405"/>
    <lineage>
        <taxon>Bacteria</taxon>
        <taxon>Bacillati</taxon>
        <taxon>Actinomycetota</taxon>
        <taxon>Actinomycetes</taxon>
        <taxon>Mycobacteriales</taxon>
        <taxon>Corynebacteriaceae</taxon>
        <taxon>Corynebacterium</taxon>
    </lineage>
</organism>
<dbReference type="AlphaFoldDB" id="A0A7H0SMQ5"/>